<reference evidence="7 8" key="2">
    <citation type="journal article" date="2014" name="Genome Announc.">
        <title>Complete Genome Sequence of Methanoregula formicica SMSPT, a Mesophilic Hydrogenotrophic Methanogen Isolated from a Methanogenic Upflow Anaerobic Sludge Blanket Reactor.</title>
        <authorList>
            <person name="Yamamoto K."/>
            <person name="Tamaki H."/>
            <person name="Cadillo-Quiroz H."/>
            <person name="Imachi H."/>
            <person name="Kyrpides N."/>
            <person name="Woyke T."/>
            <person name="Goodwin L."/>
            <person name="Zinder S.H."/>
            <person name="Kamagata Y."/>
            <person name="Liu W.T."/>
        </authorList>
    </citation>
    <scope>NUCLEOTIDE SEQUENCE [LARGE SCALE GENOMIC DNA]</scope>
    <source>
        <strain evidence="8">DSM 22288 / NBRC 105244 / SMSP</strain>
    </source>
</reference>
<reference evidence="8" key="1">
    <citation type="submission" date="2011-12" db="EMBL/GenBank/DDBJ databases">
        <title>Complete sequence of Methanoregula formicicum SMSP.</title>
        <authorList>
            <person name="Lucas S."/>
            <person name="Han J."/>
            <person name="Lapidus A."/>
            <person name="Cheng J.-F."/>
            <person name="Goodwin L."/>
            <person name="Pitluck S."/>
            <person name="Peters L."/>
            <person name="Ovchinnikova G."/>
            <person name="Teshima H."/>
            <person name="Detter J.C."/>
            <person name="Han C."/>
            <person name="Tapia R."/>
            <person name="Land M."/>
            <person name="Hauser L."/>
            <person name="Kyrpides N."/>
            <person name="Ivanova N."/>
            <person name="Pagani I."/>
            <person name="Imachi H."/>
            <person name="Tamaki H."/>
            <person name="Sekiguchi Y."/>
            <person name="Kamagata Y."/>
            <person name="Cadillo-Quiroz H."/>
            <person name="Zinder S."/>
            <person name="Liu W.-T."/>
            <person name="Woyke T."/>
        </authorList>
    </citation>
    <scope>NUCLEOTIDE SEQUENCE [LARGE SCALE GENOMIC DNA]</scope>
    <source>
        <strain evidence="8">DSM 22288 / NBRC 105244 / SMSP</strain>
    </source>
</reference>
<dbReference type="InParanoid" id="L0HDE8"/>
<organism evidence="7 8">
    <name type="scientific">Methanoregula formicica (strain DSM 22288 / NBRC 105244 / SMSP)</name>
    <dbReference type="NCBI Taxonomy" id="593750"/>
    <lineage>
        <taxon>Archaea</taxon>
        <taxon>Methanobacteriati</taxon>
        <taxon>Methanobacteriota</taxon>
        <taxon>Stenosarchaea group</taxon>
        <taxon>Methanomicrobia</taxon>
        <taxon>Methanomicrobiales</taxon>
        <taxon>Methanoregulaceae</taxon>
        <taxon>Methanoregula</taxon>
    </lineage>
</organism>
<dbReference type="PANTHER" id="PTHR10000">
    <property type="entry name" value="PHOSPHOSERINE PHOSPHATASE"/>
    <property type="match status" value="1"/>
</dbReference>
<feature type="binding site" evidence="5">
    <location>
        <position position="155"/>
    </location>
    <ligand>
        <name>substrate</name>
    </ligand>
</feature>
<dbReference type="InterPro" id="IPR036412">
    <property type="entry name" value="HAD-like_sf"/>
</dbReference>
<sequence length="232" mass="24869">MLKALITDIDGTITGPDRRIHTGAIETIRSLVDDGVEVVLASGNASCLMDALCKMIGTKGTFIAENGGVYRIGFTGTPRIIGGQKAVRIALDAIQAHFSRKGVELNLYSPTYRFADLAFARTVAVEEVREVIRDHPVQVIDTGFAIHLQTPGISKGTTLVMLAEALGLKPEDFLAIGDSVNDTRMIQVAGIGIAVANAHPDTKAAADYVTKEPYGNGFVEGVKKYSSYFRAR</sequence>
<proteinExistence type="inferred from homology"/>
<feature type="binding site" evidence="5">
    <location>
        <position position="182"/>
    </location>
    <ligand>
        <name>Mg(2+)</name>
        <dbReference type="ChEBI" id="CHEBI:18420"/>
    </ligand>
</feature>
<comment type="similarity">
    <text evidence="5">Belongs to the archaeal SPP-like hydrolase family.</text>
</comment>
<dbReference type="HAMAP" id="MF_01419">
    <property type="entry name" value="GPH_hydrolase_arch"/>
    <property type="match status" value="1"/>
</dbReference>
<feature type="binding site" evidence="5">
    <location>
        <position position="8"/>
    </location>
    <ligand>
        <name>Mg(2+)</name>
        <dbReference type="ChEBI" id="CHEBI:18420"/>
    </ligand>
</feature>
<dbReference type="NCBIfam" id="NF002245">
    <property type="entry name" value="PRK01158.1"/>
    <property type="match status" value="1"/>
</dbReference>
<comment type="cofactor">
    <cofactor evidence="5">
        <name>Mg(2+)</name>
        <dbReference type="ChEBI" id="CHEBI:18420"/>
    </cofactor>
</comment>
<comment type="catalytic activity">
    <reaction evidence="5">
        <text>2-phosphoglycolate + H2O = glycolate + phosphate</text>
        <dbReference type="Rhea" id="RHEA:14369"/>
        <dbReference type="ChEBI" id="CHEBI:15377"/>
        <dbReference type="ChEBI" id="CHEBI:29805"/>
        <dbReference type="ChEBI" id="CHEBI:43474"/>
        <dbReference type="ChEBI" id="CHEBI:58033"/>
        <dbReference type="EC" id="3.1.3.18"/>
    </reaction>
</comment>
<dbReference type="GO" id="GO:0000287">
    <property type="term" value="F:magnesium ion binding"/>
    <property type="evidence" value="ECO:0007669"/>
    <property type="project" value="InterPro"/>
</dbReference>
<dbReference type="RefSeq" id="WP_015284775.1">
    <property type="nucleotide sequence ID" value="NC_019943.1"/>
</dbReference>
<name>L0HDE8_METFS</name>
<dbReference type="OrthoDB" id="120822at2157"/>
<keyword evidence="2 5" id="KW-0378">Hydrolase</keyword>
<dbReference type="Pfam" id="PF08282">
    <property type="entry name" value="Hydrolase_3"/>
    <property type="match status" value="2"/>
</dbReference>
<dbReference type="Proteomes" id="UP000010824">
    <property type="component" value="Chromosome"/>
</dbReference>
<dbReference type="SUPFAM" id="SSF56784">
    <property type="entry name" value="HAD-like"/>
    <property type="match status" value="1"/>
</dbReference>
<accession>L0HDE8</accession>
<feature type="binding site" evidence="5">
    <location>
        <position position="178"/>
    </location>
    <ligand>
        <name>Mg(2+)</name>
        <dbReference type="ChEBI" id="CHEBI:18420"/>
    </ligand>
</feature>
<keyword evidence="1 5" id="KW-0479">Metal-binding</keyword>
<dbReference type="HOGENOM" id="CLU_044146_2_0_2"/>
<dbReference type="CDD" id="cd07514">
    <property type="entry name" value="HAD_Pase"/>
    <property type="match status" value="1"/>
</dbReference>
<keyword evidence="8" id="KW-1185">Reference proteome</keyword>
<dbReference type="GO" id="GO:0008967">
    <property type="term" value="F:phosphoglycolate phosphatase activity"/>
    <property type="evidence" value="ECO:0007669"/>
    <property type="project" value="UniProtKB-UniRule"/>
</dbReference>
<dbReference type="NCBIfam" id="TIGR01482">
    <property type="entry name" value="SPP-subfamily"/>
    <property type="match status" value="1"/>
</dbReference>
<dbReference type="InterPro" id="IPR006379">
    <property type="entry name" value="HAD-SF_hydro_IIB"/>
</dbReference>
<dbReference type="STRING" id="593750.Metfor_0751"/>
<dbReference type="SFLD" id="SFLDG01140">
    <property type="entry name" value="C2.B:_Phosphomannomutase_and_P"/>
    <property type="match status" value="1"/>
</dbReference>
<evidence type="ECO:0000256" key="4">
    <source>
        <dbReference type="ARBA" id="ARBA00023277"/>
    </source>
</evidence>
<dbReference type="EC" id="3.1.3.18" evidence="5 6"/>
<feature type="active site" description="Nucleophile" evidence="5">
    <location>
        <position position="8"/>
    </location>
</feature>
<dbReference type="AlphaFoldDB" id="L0HDE8"/>
<dbReference type="NCBIfam" id="TIGR01484">
    <property type="entry name" value="HAD-SF-IIB"/>
    <property type="match status" value="1"/>
</dbReference>
<dbReference type="SFLD" id="SFLDG01144">
    <property type="entry name" value="C2.B.4:_PGP_Like"/>
    <property type="match status" value="1"/>
</dbReference>
<dbReference type="KEGG" id="mfo:Metfor_0751"/>
<dbReference type="EMBL" id="CP003167">
    <property type="protein sequence ID" value="AGB01811.1"/>
    <property type="molecule type" value="Genomic_DNA"/>
</dbReference>
<dbReference type="InterPro" id="IPR006382">
    <property type="entry name" value="PGPase"/>
</dbReference>
<keyword evidence="3 5" id="KW-0460">Magnesium</keyword>
<dbReference type="PANTHER" id="PTHR10000:SF8">
    <property type="entry name" value="HAD SUPERFAMILY HYDROLASE-LIKE, TYPE 3"/>
    <property type="match status" value="1"/>
</dbReference>
<comment type="function">
    <text evidence="5">Catalyzes the dephosphorylation of 2-phosphoglycolate.</text>
</comment>
<dbReference type="SFLD" id="SFLDS00003">
    <property type="entry name" value="Haloacid_Dehalogenase"/>
    <property type="match status" value="1"/>
</dbReference>
<dbReference type="SFLD" id="SFLDF00446">
    <property type="entry name" value="phosphoglycolate_phosphatase_3"/>
    <property type="match status" value="1"/>
</dbReference>
<evidence type="ECO:0000256" key="3">
    <source>
        <dbReference type="ARBA" id="ARBA00022842"/>
    </source>
</evidence>
<protein>
    <recommendedName>
        <fullName evidence="5 6">Phosphoglycolate phosphatase</fullName>
        <shortName evidence="5">PGP</shortName>
        <shortName evidence="5">PGPase</shortName>
        <ecNumber evidence="5 6">3.1.3.18</ecNumber>
    </recommendedName>
</protein>
<dbReference type="Gene3D" id="3.40.50.1000">
    <property type="entry name" value="HAD superfamily/HAD-like"/>
    <property type="match status" value="1"/>
</dbReference>
<dbReference type="InterPro" id="IPR023214">
    <property type="entry name" value="HAD_sf"/>
</dbReference>
<evidence type="ECO:0000313" key="8">
    <source>
        <dbReference type="Proteomes" id="UP000010824"/>
    </source>
</evidence>
<dbReference type="eggNOG" id="arCOG01213">
    <property type="taxonomic scope" value="Archaea"/>
</dbReference>
<dbReference type="GeneID" id="14310064"/>
<evidence type="ECO:0000256" key="5">
    <source>
        <dbReference type="HAMAP-Rule" id="MF_01419"/>
    </source>
</evidence>
<feature type="binding site" evidence="5">
    <location>
        <position position="10"/>
    </location>
    <ligand>
        <name>Mg(2+)</name>
        <dbReference type="ChEBI" id="CHEBI:18420"/>
    </ligand>
</feature>
<dbReference type="GO" id="GO:0005829">
    <property type="term" value="C:cytosol"/>
    <property type="evidence" value="ECO:0007669"/>
    <property type="project" value="TreeGrafter"/>
</dbReference>
<dbReference type="NCBIfam" id="TIGR01487">
    <property type="entry name" value="Pglycolate_arch"/>
    <property type="match status" value="1"/>
</dbReference>
<gene>
    <name evidence="7" type="ordered locus">Metfor_0751</name>
</gene>
<evidence type="ECO:0000256" key="1">
    <source>
        <dbReference type="ARBA" id="ARBA00022723"/>
    </source>
</evidence>
<keyword evidence="4 5" id="KW-0119">Carbohydrate metabolism</keyword>
<evidence type="ECO:0000313" key="7">
    <source>
        <dbReference type="EMBL" id="AGB01811.1"/>
    </source>
</evidence>
<evidence type="ECO:0000256" key="2">
    <source>
        <dbReference type="ARBA" id="ARBA00022801"/>
    </source>
</evidence>
<dbReference type="Gene3D" id="3.90.1070.10">
    <property type="match status" value="1"/>
</dbReference>
<evidence type="ECO:0000256" key="6">
    <source>
        <dbReference type="NCBIfam" id="TIGR01487"/>
    </source>
</evidence>